<reference evidence="1" key="1">
    <citation type="submission" date="2020-10" db="EMBL/GenBank/DDBJ databases">
        <title>Taxonomic study of unclassified bacteria belonging to the class Ktedonobacteria.</title>
        <authorList>
            <person name="Yabe S."/>
            <person name="Wang C.M."/>
            <person name="Zheng Y."/>
            <person name="Sakai Y."/>
            <person name="Cavaletti L."/>
            <person name="Monciardini P."/>
            <person name="Donadio S."/>
        </authorList>
    </citation>
    <scope>NUCLEOTIDE SEQUENCE</scope>
    <source>
        <strain evidence="1">SOSP1-1</strain>
    </source>
</reference>
<organism evidence="1 2">
    <name type="scientific">Ktedonospora formicarum</name>
    <dbReference type="NCBI Taxonomy" id="2778364"/>
    <lineage>
        <taxon>Bacteria</taxon>
        <taxon>Bacillati</taxon>
        <taxon>Chloroflexota</taxon>
        <taxon>Ktedonobacteria</taxon>
        <taxon>Ktedonobacterales</taxon>
        <taxon>Ktedonobacteraceae</taxon>
        <taxon>Ktedonospora</taxon>
    </lineage>
</organism>
<gene>
    <name evidence="1" type="ORF">KSX_23610</name>
</gene>
<evidence type="ECO:0000313" key="2">
    <source>
        <dbReference type="Proteomes" id="UP000612362"/>
    </source>
</evidence>
<comment type="caution">
    <text evidence="1">The sequence shown here is derived from an EMBL/GenBank/DDBJ whole genome shotgun (WGS) entry which is preliminary data.</text>
</comment>
<protein>
    <submittedName>
        <fullName evidence="1">Uncharacterized protein</fullName>
    </submittedName>
</protein>
<dbReference type="EMBL" id="BNJF01000001">
    <property type="protein sequence ID" value="GHO44198.1"/>
    <property type="molecule type" value="Genomic_DNA"/>
</dbReference>
<dbReference type="AlphaFoldDB" id="A0A8J3I049"/>
<proteinExistence type="predicted"/>
<sequence length="74" mass="8525">MATNYDFSRSSFLMEQYQKEMELIALALQEESQDEREERLGLVTRSWSLTTACFQSQLETSESTVYAPAVLAHQ</sequence>
<name>A0A8J3I049_9CHLR</name>
<dbReference type="RefSeq" id="WP_220193611.1">
    <property type="nucleotide sequence ID" value="NZ_BNJF01000001.1"/>
</dbReference>
<accession>A0A8J3I049</accession>
<dbReference type="Proteomes" id="UP000612362">
    <property type="component" value="Unassembled WGS sequence"/>
</dbReference>
<evidence type="ECO:0000313" key="1">
    <source>
        <dbReference type="EMBL" id="GHO44198.1"/>
    </source>
</evidence>
<keyword evidence="2" id="KW-1185">Reference proteome</keyword>